<dbReference type="InterPro" id="IPR013601">
    <property type="entry name" value="FAE1_typ3_polyketide_synth"/>
</dbReference>
<evidence type="ECO:0000256" key="1">
    <source>
        <dbReference type="ARBA" id="ARBA00023315"/>
    </source>
</evidence>
<proteinExistence type="predicted"/>
<dbReference type="GO" id="GO:0016020">
    <property type="term" value="C:membrane"/>
    <property type="evidence" value="ECO:0007669"/>
    <property type="project" value="InterPro"/>
</dbReference>
<dbReference type="OrthoDB" id="1929806at2759"/>
<accession>A0A835ISH1</accession>
<keyword evidence="1" id="KW-0012">Acyltransferase</keyword>
<keyword evidence="4" id="KW-1185">Reference proteome</keyword>
<dbReference type="PANTHER" id="PTHR31561">
    <property type="entry name" value="3-KETOACYL-COA SYNTHASE"/>
    <property type="match status" value="1"/>
</dbReference>
<evidence type="ECO:0000313" key="3">
    <source>
        <dbReference type="EMBL" id="KAF9622866.1"/>
    </source>
</evidence>
<dbReference type="Pfam" id="PF08392">
    <property type="entry name" value="FAE1_CUT1_RppA"/>
    <property type="match status" value="1"/>
</dbReference>
<protein>
    <recommendedName>
        <fullName evidence="2">FAE domain-containing protein</fullName>
    </recommendedName>
</protein>
<gene>
    <name evidence="3" type="ORF">IFM89_034996</name>
</gene>
<dbReference type="GO" id="GO:0016747">
    <property type="term" value="F:acyltransferase activity, transferring groups other than amino-acyl groups"/>
    <property type="evidence" value="ECO:0007669"/>
    <property type="project" value="InterPro"/>
</dbReference>
<evidence type="ECO:0000313" key="4">
    <source>
        <dbReference type="Proteomes" id="UP000631114"/>
    </source>
</evidence>
<feature type="domain" description="FAE" evidence="2">
    <location>
        <begin position="2"/>
        <end position="150"/>
    </location>
</feature>
<dbReference type="InterPro" id="IPR016039">
    <property type="entry name" value="Thiolase-like"/>
</dbReference>
<comment type="caution">
    <text evidence="3">The sequence shown here is derived from an EMBL/GenBank/DDBJ whole genome shotgun (WGS) entry which is preliminary data.</text>
</comment>
<dbReference type="Proteomes" id="UP000631114">
    <property type="component" value="Unassembled WGS sequence"/>
</dbReference>
<dbReference type="EMBL" id="JADFTS010000002">
    <property type="protein sequence ID" value="KAF9622866.1"/>
    <property type="molecule type" value="Genomic_DNA"/>
</dbReference>
<dbReference type="InterPro" id="IPR012392">
    <property type="entry name" value="3-ktacl-CoA_syn"/>
</dbReference>
<evidence type="ECO:0000259" key="2">
    <source>
        <dbReference type="Pfam" id="PF08392"/>
    </source>
</evidence>
<name>A0A835ISH1_9MAGN</name>
<dbReference type="Gene3D" id="3.40.47.10">
    <property type="match status" value="1"/>
</dbReference>
<keyword evidence="1" id="KW-0808">Transferase</keyword>
<organism evidence="3 4">
    <name type="scientific">Coptis chinensis</name>
    <dbReference type="NCBI Taxonomy" id="261450"/>
    <lineage>
        <taxon>Eukaryota</taxon>
        <taxon>Viridiplantae</taxon>
        <taxon>Streptophyta</taxon>
        <taxon>Embryophyta</taxon>
        <taxon>Tracheophyta</taxon>
        <taxon>Spermatophyta</taxon>
        <taxon>Magnoliopsida</taxon>
        <taxon>Ranunculales</taxon>
        <taxon>Ranunculaceae</taxon>
        <taxon>Coptidoideae</taxon>
        <taxon>Coptis</taxon>
    </lineage>
</organism>
<sequence>MRILERLGLGDETCLPPTIHYIPPKPNMEAARTEAELVIFFAINSLMKKTGLKPKDIDILVLNCSMFSPTPSTSAMIVNKYKLRSNIRSFNLFGMGCSAGLISIDLACDLLQVHPNSNALLNRFALVSVDHIATPSSEIMLPLLYMSLGGWIVFLNPLGSMRYGPKIPRALK</sequence>
<reference evidence="3 4" key="1">
    <citation type="submission" date="2020-10" db="EMBL/GenBank/DDBJ databases">
        <title>The Coptis chinensis genome and diversification of protoberbering-type alkaloids.</title>
        <authorList>
            <person name="Wang B."/>
            <person name="Shu S."/>
            <person name="Song C."/>
            <person name="Liu Y."/>
        </authorList>
    </citation>
    <scope>NUCLEOTIDE SEQUENCE [LARGE SCALE GENOMIC DNA]</scope>
    <source>
        <strain evidence="3">HL-2020</strain>
        <tissue evidence="3">Leaf</tissue>
    </source>
</reference>
<dbReference type="AlphaFoldDB" id="A0A835ISH1"/>
<dbReference type="GO" id="GO:0006633">
    <property type="term" value="P:fatty acid biosynthetic process"/>
    <property type="evidence" value="ECO:0007669"/>
    <property type="project" value="InterPro"/>
</dbReference>
<dbReference type="SUPFAM" id="SSF53901">
    <property type="entry name" value="Thiolase-like"/>
    <property type="match status" value="1"/>
</dbReference>